<comment type="caution">
    <text evidence="3">The sequence shown here is derived from an EMBL/GenBank/DDBJ whole genome shotgun (WGS) entry which is preliminary data.</text>
</comment>
<feature type="compositionally biased region" description="Gly residues" evidence="1">
    <location>
        <begin position="37"/>
        <end position="51"/>
    </location>
</feature>
<dbReference type="Proteomes" id="UP000240621">
    <property type="component" value="Unassembled WGS sequence"/>
</dbReference>
<proteinExistence type="predicted"/>
<evidence type="ECO:0000313" key="3">
    <source>
        <dbReference type="EMBL" id="PSK80366.1"/>
    </source>
</evidence>
<dbReference type="OrthoDB" id="1453764at2"/>
<feature type="region of interest" description="Disordered" evidence="1">
    <location>
        <begin position="1"/>
        <end position="60"/>
    </location>
</feature>
<dbReference type="EMBL" id="BLAU01000001">
    <property type="protein sequence ID" value="GET23075.1"/>
    <property type="molecule type" value="Genomic_DNA"/>
</dbReference>
<evidence type="ECO:0000256" key="1">
    <source>
        <dbReference type="SAM" id="MobiDB-lite"/>
    </source>
</evidence>
<protein>
    <submittedName>
        <fullName evidence="3">Uncharacterized protein</fullName>
    </submittedName>
</protein>
<dbReference type="Pfam" id="PF17253">
    <property type="entry name" value="DUF5320"/>
    <property type="match status" value="1"/>
</dbReference>
<reference evidence="3 4" key="1">
    <citation type="submission" date="2018-03" db="EMBL/GenBank/DDBJ databases">
        <title>Genomic Encyclopedia of Archaeal and Bacterial Type Strains, Phase II (KMG-II): from individual species to whole genera.</title>
        <authorList>
            <person name="Goeker M."/>
        </authorList>
    </citation>
    <scope>NUCLEOTIDE SEQUENCE [LARGE SCALE GENOMIC DNA]</scope>
    <source>
        <strain evidence="3 4">DSM 27267</strain>
    </source>
</reference>
<organism evidence="3 4">
    <name type="scientific">Prolixibacter denitrificans</name>
    <dbReference type="NCBI Taxonomy" id="1541063"/>
    <lineage>
        <taxon>Bacteria</taxon>
        <taxon>Pseudomonadati</taxon>
        <taxon>Bacteroidota</taxon>
        <taxon>Bacteroidia</taxon>
        <taxon>Marinilabiliales</taxon>
        <taxon>Prolixibacteraceae</taxon>
        <taxon>Prolixibacter</taxon>
    </lineage>
</organism>
<dbReference type="RefSeq" id="WP_106543863.1">
    <property type="nucleotide sequence ID" value="NZ_BLAU01000001.1"/>
</dbReference>
<reference evidence="2 5" key="2">
    <citation type="submission" date="2019-10" db="EMBL/GenBank/DDBJ databases">
        <title>Prolixibacter strains distinguished by the presence of nitrate reductase genes were adept at nitrate-dependent anaerobic corrosion of metallic iron and carbon steel.</title>
        <authorList>
            <person name="Iino T."/>
            <person name="Shono N."/>
            <person name="Ito K."/>
            <person name="Nakamura R."/>
            <person name="Sueoka K."/>
            <person name="Harayama S."/>
            <person name="Ohkuma M."/>
        </authorList>
    </citation>
    <scope>NUCLEOTIDE SEQUENCE [LARGE SCALE GENOMIC DNA]</scope>
    <source>
        <strain evidence="2 5">MIC1-1</strain>
    </source>
</reference>
<dbReference type="AlphaFoldDB" id="A0A2P8C5X6"/>
<feature type="compositionally biased region" description="Gly residues" evidence="1">
    <location>
        <begin position="1"/>
        <end position="11"/>
    </location>
</feature>
<dbReference type="InterPro" id="IPR035205">
    <property type="entry name" value="DUF5320"/>
</dbReference>
<keyword evidence="5" id="KW-1185">Reference proteome</keyword>
<dbReference type="Proteomes" id="UP000396862">
    <property type="component" value="Unassembled WGS sequence"/>
</dbReference>
<gene>
    <name evidence="3" type="ORF">CLV93_11710</name>
    <name evidence="2" type="ORF">JCM18694_33210</name>
</gene>
<accession>A0A2P8C5X6</accession>
<name>A0A2P8C5X6_9BACT</name>
<dbReference type="EMBL" id="PYGC01000017">
    <property type="protein sequence ID" value="PSK80366.1"/>
    <property type="molecule type" value="Genomic_DNA"/>
</dbReference>
<evidence type="ECO:0000313" key="4">
    <source>
        <dbReference type="Proteomes" id="UP000240621"/>
    </source>
</evidence>
<evidence type="ECO:0000313" key="5">
    <source>
        <dbReference type="Proteomes" id="UP000396862"/>
    </source>
</evidence>
<evidence type="ECO:0000313" key="2">
    <source>
        <dbReference type="EMBL" id="GET23075.1"/>
    </source>
</evidence>
<sequence length="60" mass="6099">MPGLNGTGPLGKGPRTGRAIGKCEPGKDEVSEAPFGRGLGRGGWGRGLGRGAGRRRRGRG</sequence>